<feature type="region of interest" description="Disordered" evidence="1">
    <location>
        <begin position="289"/>
        <end position="324"/>
    </location>
</feature>
<keyword evidence="2" id="KW-0472">Membrane</keyword>
<dbReference type="EMBL" id="JAHWYN010000007">
    <property type="protein sequence ID" value="MBW4360730.1"/>
    <property type="molecule type" value="Genomic_DNA"/>
</dbReference>
<keyword evidence="2" id="KW-0812">Transmembrane</keyword>
<keyword evidence="4" id="KW-1185">Reference proteome</keyword>
<feature type="transmembrane region" description="Helical" evidence="2">
    <location>
        <begin position="254"/>
        <end position="278"/>
    </location>
</feature>
<keyword evidence="2" id="KW-1133">Transmembrane helix</keyword>
<protein>
    <submittedName>
        <fullName evidence="3">DUF2167 domain-containing protein</fullName>
    </submittedName>
</protein>
<name>A0ABS6XVM1_9FLAO</name>
<gene>
    <name evidence="3" type="ORF">KZH69_09570</name>
</gene>
<sequence length="324" mass="36684">MKKTTLTIISCLLTFIMYSQEEEMHKKIDSIEKTFRYEHGSINLKNGIGKINIPNGFKYLNPVQAERVLVDLWGNPKGENLTLGLLLPENQGVMSQNGYVFNIQYDEIGHVEDDDADDVDYDDLLAEMQKETVEENKERQKGGYDPVTIVGWAAKPFYDKDRKILHWAKEIKFGKSSINTLNYNIRILGRKGVLVLNAIATENELPLVQKDISKVLDIVQFNDGYKYEDFDSNVDEVAAWTIGGLVAGKVLAKVGLFAVIAKFGKLIVLGLLGFFGAFKNKVKGWFSKRKNTENEEEPRELEEPLAQIEETTEIEEPETVDKGL</sequence>
<evidence type="ECO:0000256" key="2">
    <source>
        <dbReference type="SAM" id="Phobius"/>
    </source>
</evidence>
<comment type="caution">
    <text evidence="3">The sequence shown here is derived from an EMBL/GenBank/DDBJ whole genome shotgun (WGS) entry which is preliminary data.</text>
</comment>
<dbReference type="Proteomes" id="UP000812031">
    <property type="component" value="Unassembled WGS sequence"/>
</dbReference>
<reference evidence="3 4" key="1">
    <citation type="submission" date="2021-07" db="EMBL/GenBank/DDBJ databases">
        <title>Flavobacterium sp. nov. isolated from sediment on the Taihu Lake.</title>
        <authorList>
            <person name="Qu J.-H."/>
        </authorList>
    </citation>
    <scope>NUCLEOTIDE SEQUENCE [LARGE SCALE GENOMIC DNA]</scope>
    <source>
        <strain evidence="3 4">NAS39</strain>
    </source>
</reference>
<dbReference type="Pfam" id="PF09935">
    <property type="entry name" value="DUF2167"/>
    <property type="match status" value="1"/>
</dbReference>
<evidence type="ECO:0000313" key="3">
    <source>
        <dbReference type="EMBL" id="MBW4360730.1"/>
    </source>
</evidence>
<dbReference type="RefSeq" id="WP_219317219.1">
    <property type="nucleotide sequence ID" value="NZ_JAHWYN010000007.1"/>
</dbReference>
<organism evidence="3 4">
    <name type="scientific">Flavobacterium taihuense</name>
    <dbReference type="NCBI Taxonomy" id="2857508"/>
    <lineage>
        <taxon>Bacteria</taxon>
        <taxon>Pseudomonadati</taxon>
        <taxon>Bacteroidota</taxon>
        <taxon>Flavobacteriia</taxon>
        <taxon>Flavobacteriales</taxon>
        <taxon>Flavobacteriaceae</taxon>
        <taxon>Flavobacterium</taxon>
    </lineage>
</organism>
<evidence type="ECO:0000256" key="1">
    <source>
        <dbReference type="SAM" id="MobiDB-lite"/>
    </source>
</evidence>
<proteinExistence type="predicted"/>
<accession>A0ABS6XVM1</accession>
<evidence type="ECO:0000313" key="4">
    <source>
        <dbReference type="Proteomes" id="UP000812031"/>
    </source>
</evidence>
<dbReference type="InterPro" id="IPR018682">
    <property type="entry name" value="DUF2167_membr"/>
</dbReference>